<feature type="compositionally biased region" description="Basic residues" evidence="3">
    <location>
        <begin position="410"/>
        <end position="419"/>
    </location>
</feature>
<dbReference type="InterPro" id="IPR043129">
    <property type="entry name" value="ATPase_NBD"/>
</dbReference>
<evidence type="ECO:0000256" key="2">
    <source>
        <dbReference type="SAM" id="Coils"/>
    </source>
</evidence>
<dbReference type="Pfam" id="PF00022">
    <property type="entry name" value="Actin"/>
    <property type="match status" value="2"/>
</dbReference>
<protein>
    <submittedName>
        <fullName evidence="4">Nuclear actin-protein involved in chromatin remodeling</fullName>
    </submittedName>
</protein>
<sequence>SSRLPSPKPPPKLYSVRDTPSYTPAAPETTAFDSSYRHNSNIAIVIDNGSWQTRAGFSHDSAPRLLCPPLVSRYRDRKALKTYTVCGYDVFADPNSRAQAKTPFDANVVSNFDQMETLLDYCFIKLGIEGGANGGLGHPLVLTEPVCNPVYNRRMMTELVFEGYNAPALVYGIDALFSYSYNGGQNGLVVSSSNTSTHVIPFLDGKGLVSLATRLNWGGSQTADYMLKLIQLKYPAFPSKLQAWQAESLMMEHCYISGDYREEVTGYLELEALQEKDRVVQFAFTEMVKVEKSQEELDKIAERRKESGRKLQEQAAKARLEKLIKKEQELEYYKSLALRSATDSKRDFKRILESNDFPSEIALTKRIKDLDLTIRRARKQDIGPDDASDTPPDFPLLDIPDDALSDDSKKAKRHQKLMKSNHDARARAKAEKEAEKARLAEETRRDVEARERDLAAWVAQRRAARDALLTKIKDRQRIKAELSDRKSLASQMRMKNIANLASDTPASKKRRRGGVPAPTGEGGDDDFGRNDDDWSVYRTIGNGDEEDDEEEELGAQLKTLEAQLLQFDPSFGDADTHDAQSDWSKSMLHAFLRGTRPFDVENQAEAHQMHINVERIRVPEVVFQPAMAGVDQAGIVEIASDILLHRLSKPEDRDRALKDIFLTGGNCMFRGFQERLEKELMAVMPHGCGLKVRKAIDPIGDAWRGAAQWARGSEWKRSVVTREEYMEKGVEYLKVSNPPPPPFGSTDLGMPLRKGPTNHLAQFDFLDIYGGRESGLGLGPAGDNECVMYD</sequence>
<dbReference type="Proteomes" id="UP001447188">
    <property type="component" value="Unassembled WGS sequence"/>
</dbReference>
<feature type="coiled-coil region" evidence="2">
    <location>
        <begin position="290"/>
        <end position="330"/>
    </location>
</feature>
<proteinExistence type="inferred from homology"/>
<feature type="compositionally biased region" description="Low complexity" evidence="3">
    <location>
        <begin position="389"/>
        <end position="398"/>
    </location>
</feature>
<keyword evidence="2" id="KW-0175">Coiled coil</keyword>
<dbReference type="InterPro" id="IPR004000">
    <property type="entry name" value="Actin"/>
</dbReference>
<dbReference type="EMBL" id="JBBBZM010000166">
    <property type="protein sequence ID" value="KAL0632490.1"/>
    <property type="molecule type" value="Genomic_DNA"/>
</dbReference>
<evidence type="ECO:0000256" key="3">
    <source>
        <dbReference type="SAM" id="MobiDB-lite"/>
    </source>
</evidence>
<feature type="region of interest" description="Disordered" evidence="3">
    <location>
        <begin position="381"/>
        <end position="446"/>
    </location>
</feature>
<dbReference type="SMART" id="SM00268">
    <property type="entry name" value="ACTIN"/>
    <property type="match status" value="1"/>
</dbReference>
<comment type="similarity">
    <text evidence="1">Belongs to the actin family.</text>
</comment>
<name>A0ABR3G965_9PEZI</name>
<accession>A0ABR3G965</accession>
<evidence type="ECO:0000313" key="5">
    <source>
        <dbReference type="Proteomes" id="UP001447188"/>
    </source>
</evidence>
<feature type="non-terminal residue" evidence="4">
    <location>
        <position position="1"/>
    </location>
</feature>
<feature type="region of interest" description="Disordered" evidence="3">
    <location>
        <begin position="1"/>
        <end position="24"/>
    </location>
</feature>
<dbReference type="Gene3D" id="3.30.420.40">
    <property type="match status" value="2"/>
</dbReference>
<evidence type="ECO:0000313" key="4">
    <source>
        <dbReference type="EMBL" id="KAL0632490.1"/>
    </source>
</evidence>
<dbReference type="SUPFAM" id="SSF53067">
    <property type="entry name" value="Actin-like ATPase domain"/>
    <property type="match status" value="2"/>
</dbReference>
<dbReference type="CDD" id="cd10211">
    <property type="entry name" value="ASKHA_NBD_Arp5"/>
    <property type="match status" value="1"/>
</dbReference>
<keyword evidence="5" id="KW-1185">Reference proteome</keyword>
<reference evidence="4 5" key="1">
    <citation type="submission" date="2024-02" db="EMBL/GenBank/DDBJ databases">
        <title>Discinaceae phylogenomics.</title>
        <authorList>
            <person name="Dirks A.C."/>
            <person name="James T.Y."/>
        </authorList>
    </citation>
    <scope>NUCLEOTIDE SEQUENCE [LARGE SCALE GENOMIC DNA]</scope>
    <source>
        <strain evidence="4 5">ACD0624</strain>
    </source>
</reference>
<organism evidence="4 5">
    <name type="scientific">Discina gigas</name>
    <dbReference type="NCBI Taxonomy" id="1032678"/>
    <lineage>
        <taxon>Eukaryota</taxon>
        <taxon>Fungi</taxon>
        <taxon>Dikarya</taxon>
        <taxon>Ascomycota</taxon>
        <taxon>Pezizomycotina</taxon>
        <taxon>Pezizomycetes</taxon>
        <taxon>Pezizales</taxon>
        <taxon>Discinaceae</taxon>
        <taxon>Discina</taxon>
    </lineage>
</organism>
<dbReference type="PANTHER" id="PTHR11937">
    <property type="entry name" value="ACTIN"/>
    <property type="match status" value="1"/>
</dbReference>
<feature type="compositionally biased region" description="Pro residues" evidence="3">
    <location>
        <begin position="1"/>
        <end position="12"/>
    </location>
</feature>
<comment type="caution">
    <text evidence="4">The sequence shown here is derived from an EMBL/GenBank/DDBJ whole genome shotgun (WGS) entry which is preliminary data.</text>
</comment>
<feature type="compositionally biased region" description="Basic and acidic residues" evidence="3">
    <location>
        <begin position="420"/>
        <end position="446"/>
    </location>
</feature>
<evidence type="ECO:0000256" key="1">
    <source>
        <dbReference type="RuleBase" id="RU000487"/>
    </source>
</evidence>
<feature type="region of interest" description="Disordered" evidence="3">
    <location>
        <begin position="498"/>
        <end position="551"/>
    </location>
</feature>
<gene>
    <name evidence="4" type="primary">ARP5</name>
    <name evidence="4" type="ORF">Q9L58_008641</name>
</gene>